<accession>A0ABQ5VC79</accession>
<proteinExistence type="predicted"/>
<gene>
    <name evidence="3" type="ORF">GCM10007853_29090</name>
</gene>
<dbReference type="PANTHER" id="PTHR46018">
    <property type="entry name" value="ZINC PHOSPHODIESTERASE ELAC PROTEIN 1"/>
    <property type="match status" value="1"/>
</dbReference>
<sequence>MTGVVADGRLFIFDAGGGAVRRMGEIGFPGGQVERAFLTHLHSDHIDGLGELMLQHWAGGGADAPLPIAGPDGVEDVVAGLMQAYARDRDFRIAHHGEAVVPPSGFGAVAEVITPGVVYDDGSVRVIAFLAEHAPVSPALGYVVTHAGKTVVLTGDSTANVSLPPEARGSDLLLAEALNVDMVGTLEAAARATGNDRLAKIFFDIPDYHMTPKGAAELGQRIDAKRTVLTHLVPAAPNRMAERLFLGDADAEIGRDGMVITLRD</sequence>
<feature type="domain" description="Metallo-beta-lactamase" evidence="2">
    <location>
        <begin position="4"/>
        <end position="168"/>
    </location>
</feature>
<dbReference type="Gene3D" id="3.60.15.10">
    <property type="entry name" value="Ribonuclease Z/Hydroxyacylglutathione hydrolase-like"/>
    <property type="match status" value="1"/>
</dbReference>
<evidence type="ECO:0000256" key="1">
    <source>
        <dbReference type="ARBA" id="ARBA00022801"/>
    </source>
</evidence>
<dbReference type="CDD" id="cd07719">
    <property type="entry name" value="arylsulfatase_AtsA-like_MBL-fold"/>
    <property type="match status" value="1"/>
</dbReference>
<evidence type="ECO:0000313" key="3">
    <source>
        <dbReference type="EMBL" id="GLQ25035.1"/>
    </source>
</evidence>
<name>A0ABQ5VC79_9PROT</name>
<dbReference type="InterPro" id="IPR044094">
    <property type="entry name" value="AtsA-like_MBL-fold"/>
</dbReference>
<dbReference type="Pfam" id="PF00753">
    <property type="entry name" value="Lactamase_B"/>
    <property type="match status" value="1"/>
</dbReference>
<dbReference type="SUPFAM" id="SSF56281">
    <property type="entry name" value="Metallo-hydrolase/oxidoreductase"/>
    <property type="match status" value="1"/>
</dbReference>
<dbReference type="EMBL" id="BSNK01000002">
    <property type="protein sequence ID" value="GLQ25035.1"/>
    <property type="molecule type" value="Genomic_DNA"/>
</dbReference>
<evidence type="ECO:0000259" key="2">
    <source>
        <dbReference type="Pfam" id="PF00753"/>
    </source>
</evidence>
<protein>
    <recommendedName>
        <fullName evidence="2">Metallo-beta-lactamase domain-containing protein</fullName>
    </recommendedName>
</protein>
<comment type="caution">
    <text evidence="3">The sequence shown here is derived from an EMBL/GenBank/DDBJ whole genome shotgun (WGS) entry which is preliminary data.</text>
</comment>
<keyword evidence="4" id="KW-1185">Reference proteome</keyword>
<dbReference type="PANTHER" id="PTHR46018:SF2">
    <property type="entry name" value="ZINC PHOSPHODIESTERASE ELAC PROTEIN 1"/>
    <property type="match status" value="1"/>
</dbReference>
<dbReference type="Proteomes" id="UP001161391">
    <property type="component" value="Unassembled WGS sequence"/>
</dbReference>
<organism evidence="3 4">
    <name type="scientific">Algimonas ampicilliniresistens</name>
    <dbReference type="NCBI Taxonomy" id="1298735"/>
    <lineage>
        <taxon>Bacteria</taxon>
        <taxon>Pseudomonadati</taxon>
        <taxon>Pseudomonadota</taxon>
        <taxon>Alphaproteobacteria</taxon>
        <taxon>Maricaulales</taxon>
        <taxon>Robiginitomaculaceae</taxon>
        <taxon>Algimonas</taxon>
    </lineage>
</organism>
<reference evidence="3" key="2">
    <citation type="submission" date="2023-01" db="EMBL/GenBank/DDBJ databases">
        <title>Draft genome sequence of Algimonas ampicilliniresistens strain NBRC 108219.</title>
        <authorList>
            <person name="Sun Q."/>
            <person name="Mori K."/>
        </authorList>
    </citation>
    <scope>NUCLEOTIDE SEQUENCE</scope>
    <source>
        <strain evidence="3">NBRC 108219</strain>
    </source>
</reference>
<dbReference type="InterPro" id="IPR036866">
    <property type="entry name" value="RibonucZ/Hydroxyglut_hydro"/>
</dbReference>
<reference evidence="3" key="1">
    <citation type="journal article" date="2014" name="Int. J. Syst. Evol. Microbiol.">
        <title>Complete genome of a new Firmicutes species belonging to the dominant human colonic microbiota ('Ruminococcus bicirculans') reveals two chromosomes and a selective capacity to utilize plant glucans.</title>
        <authorList>
            <consortium name="NISC Comparative Sequencing Program"/>
            <person name="Wegmann U."/>
            <person name="Louis P."/>
            <person name="Goesmann A."/>
            <person name="Henrissat B."/>
            <person name="Duncan S.H."/>
            <person name="Flint H.J."/>
        </authorList>
    </citation>
    <scope>NUCLEOTIDE SEQUENCE</scope>
    <source>
        <strain evidence="3">NBRC 108219</strain>
    </source>
</reference>
<evidence type="ECO:0000313" key="4">
    <source>
        <dbReference type="Proteomes" id="UP001161391"/>
    </source>
</evidence>
<dbReference type="InterPro" id="IPR001279">
    <property type="entry name" value="Metallo-B-lactamas"/>
</dbReference>
<keyword evidence="1" id="KW-0378">Hydrolase</keyword>